<gene>
    <name evidence="1" type="ORF">GCM10012278_53280</name>
</gene>
<organism evidence="1 2">
    <name type="scientific">Nonomuraea glycinis</name>
    <dbReference type="NCBI Taxonomy" id="2047744"/>
    <lineage>
        <taxon>Bacteria</taxon>
        <taxon>Bacillati</taxon>
        <taxon>Actinomycetota</taxon>
        <taxon>Actinomycetes</taxon>
        <taxon>Streptosporangiales</taxon>
        <taxon>Streptosporangiaceae</taxon>
        <taxon>Nonomuraea</taxon>
    </lineage>
</organism>
<dbReference type="Proteomes" id="UP000660745">
    <property type="component" value="Unassembled WGS sequence"/>
</dbReference>
<proteinExistence type="predicted"/>
<accession>A0A918E802</accession>
<protein>
    <submittedName>
        <fullName evidence="1">Uncharacterized protein</fullName>
    </submittedName>
</protein>
<name>A0A918E802_9ACTN</name>
<reference evidence="1" key="2">
    <citation type="submission" date="2020-09" db="EMBL/GenBank/DDBJ databases">
        <authorList>
            <person name="Sun Q."/>
            <person name="Zhou Y."/>
        </authorList>
    </citation>
    <scope>NUCLEOTIDE SEQUENCE</scope>
    <source>
        <strain evidence="1">CGMCC 4.7430</strain>
    </source>
</reference>
<reference evidence="1" key="1">
    <citation type="journal article" date="2014" name="Int. J. Syst. Evol. Microbiol.">
        <title>Complete genome sequence of Corynebacterium casei LMG S-19264T (=DSM 44701T), isolated from a smear-ripened cheese.</title>
        <authorList>
            <consortium name="US DOE Joint Genome Institute (JGI-PGF)"/>
            <person name="Walter F."/>
            <person name="Albersmeier A."/>
            <person name="Kalinowski J."/>
            <person name="Ruckert C."/>
        </authorList>
    </citation>
    <scope>NUCLEOTIDE SEQUENCE</scope>
    <source>
        <strain evidence="1">CGMCC 4.7430</strain>
    </source>
</reference>
<keyword evidence="2" id="KW-1185">Reference proteome</keyword>
<sequence length="115" mass="12337">MAVFQLSVHVRPGDERQVIAAGQHALSSVGEDADHKHIAVIYADVAQGQFQIGDIPTGITYARRALESAQRTESTWGLQHLGTVEKTLAAHKDPAARELLGDLISTRRTLGSSPA</sequence>
<dbReference type="EMBL" id="BMNK01000009">
    <property type="protein sequence ID" value="GGP11060.1"/>
    <property type="molecule type" value="Genomic_DNA"/>
</dbReference>
<evidence type="ECO:0000313" key="2">
    <source>
        <dbReference type="Proteomes" id="UP000660745"/>
    </source>
</evidence>
<dbReference type="AlphaFoldDB" id="A0A918E802"/>
<evidence type="ECO:0000313" key="1">
    <source>
        <dbReference type="EMBL" id="GGP11060.1"/>
    </source>
</evidence>
<comment type="caution">
    <text evidence="1">The sequence shown here is derived from an EMBL/GenBank/DDBJ whole genome shotgun (WGS) entry which is preliminary data.</text>
</comment>
<dbReference type="RefSeq" id="WP_189141429.1">
    <property type="nucleotide sequence ID" value="NZ_BMNK01000009.1"/>
</dbReference>